<accession>A0A168H1V8</accession>
<comment type="caution">
    <text evidence="3">The sequence shown here is derived from an EMBL/GenBank/DDBJ whole genome shotgun (WGS) entry which is preliminary data.</text>
</comment>
<proteinExistence type="predicted"/>
<feature type="region of interest" description="Disordered" evidence="1">
    <location>
        <begin position="1"/>
        <end position="37"/>
    </location>
</feature>
<feature type="compositionally biased region" description="Low complexity" evidence="1">
    <location>
        <begin position="1"/>
        <end position="19"/>
    </location>
</feature>
<dbReference type="Pfam" id="PF04426">
    <property type="entry name" value="Bul1_C"/>
    <property type="match status" value="1"/>
</dbReference>
<protein>
    <submittedName>
        <fullName evidence="3">Arrestin</fullName>
    </submittedName>
</protein>
<dbReference type="PANTHER" id="PTHR31904">
    <property type="entry name" value="BYPASS OF STOP CODON PROTEIN 5-RELATED"/>
    <property type="match status" value="1"/>
</dbReference>
<dbReference type="STRING" id="1081108.A0A168H1V8"/>
<dbReference type="PANTHER" id="PTHR31904:SF1">
    <property type="entry name" value="BYPASS OF STOP CODON PROTEIN 5-RELATED"/>
    <property type="match status" value="1"/>
</dbReference>
<gene>
    <name evidence="3" type="ORF">LEL_04030</name>
</gene>
<evidence type="ECO:0000313" key="4">
    <source>
        <dbReference type="Proteomes" id="UP000076881"/>
    </source>
</evidence>
<sequence>MPSQKARAAAAAAAAAAPAVRSKAHRGPSSQGPSSDGRARIAIHITNHYAAKVYTTGAPITGEAVIRVPRDTHFHRIAIQFAGIAATRNYMTPEIDQVQHHFLLLDMPVQKSHPSLLPADGILRAGQTYALPFHFVVPDGLPIGSCNQRCEHPSVREHHLRLPPTMRAWGDRDDGSPDTARVQYCISVSVLQRTVFMPEPISVLRGHREVNILPAYAEDAPLDVELGDKGGEYKLEASKVLRRTLVSRKVGTVAMQAAQPAAIVLSSDAREASPARIALNLRFVPADRISGAISTGSEASMPAVHSITAKLVARTYYNTSHMGAFPDRNRARHELNFGASLYYSDTSRATNVPFASSADGWQQQKEKDEARAWETTLDAAFQLPIDHRKILLPTFHSCLLSRTYTLRLVLCIGPGRTSVALSLPLQIVVQADVSAVPQHVPDGDVSECGEIDVALPTYKDHLYVQKRYEEETHTSIPLGGGILL</sequence>
<keyword evidence="4" id="KW-1185">Reference proteome</keyword>
<name>A0A168H1V8_CORDF</name>
<dbReference type="OrthoDB" id="2283785at2759"/>
<dbReference type="EMBL" id="AZHF01000003">
    <property type="protein sequence ID" value="OAA77207.1"/>
    <property type="molecule type" value="Genomic_DNA"/>
</dbReference>
<dbReference type="AlphaFoldDB" id="A0A168H1V8"/>
<feature type="domain" description="Bul1 C-terminal" evidence="2">
    <location>
        <begin position="356"/>
        <end position="427"/>
    </location>
</feature>
<dbReference type="Proteomes" id="UP000076881">
    <property type="component" value="Unassembled WGS sequence"/>
</dbReference>
<dbReference type="InterPro" id="IPR022794">
    <property type="entry name" value="Bul1_C"/>
</dbReference>
<evidence type="ECO:0000256" key="1">
    <source>
        <dbReference type="SAM" id="MobiDB-lite"/>
    </source>
</evidence>
<evidence type="ECO:0000313" key="3">
    <source>
        <dbReference type="EMBL" id="OAA77207.1"/>
    </source>
</evidence>
<organism evidence="3 4">
    <name type="scientific">Akanthomyces lecanii RCEF 1005</name>
    <dbReference type="NCBI Taxonomy" id="1081108"/>
    <lineage>
        <taxon>Eukaryota</taxon>
        <taxon>Fungi</taxon>
        <taxon>Dikarya</taxon>
        <taxon>Ascomycota</taxon>
        <taxon>Pezizomycotina</taxon>
        <taxon>Sordariomycetes</taxon>
        <taxon>Hypocreomycetidae</taxon>
        <taxon>Hypocreales</taxon>
        <taxon>Cordycipitaceae</taxon>
        <taxon>Akanthomyces</taxon>
        <taxon>Cordyceps confragosa</taxon>
    </lineage>
</organism>
<dbReference type="InterPro" id="IPR014752">
    <property type="entry name" value="Arrestin-like_C"/>
</dbReference>
<reference evidence="3 4" key="1">
    <citation type="journal article" date="2016" name="Genome Biol. Evol.">
        <title>Divergent and convergent evolution of fungal pathogenicity.</title>
        <authorList>
            <person name="Shang Y."/>
            <person name="Xiao G."/>
            <person name="Zheng P."/>
            <person name="Cen K."/>
            <person name="Zhan S."/>
            <person name="Wang C."/>
        </authorList>
    </citation>
    <scope>NUCLEOTIDE SEQUENCE [LARGE SCALE GENOMIC DNA]</scope>
    <source>
        <strain evidence="3 4">RCEF 1005</strain>
    </source>
</reference>
<dbReference type="Gene3D" id="2.60.40.640">
    <property type="match status" value="1"/>
</dbReference>
<evidence type="ECO:0000259" key="2">
    <source>
        <dbReference type="Pfam" id="PF04426"/>
    </source>
</evidence>
<dbReference type="InterPro" id="IPR039634">
    <property type="entry name" value="Bul1-like"/>
</dbReference>